<accession>A0A1Y1S5R1</accession>
<sequence length="311" mass="34992">MSVSVQCKLQNTVTLLRISDESIVVNNSSIEYSTILSVHSKSTLLKIKQNSSEIILEFTSTNTADLVKLIINSKISQIIRVTQNEYPIITGTYINRELIPENSRCKIAYRNTESDKDAFITRIVSNQFVFSTLVALDKTCNQVYNIFNTSNWINSKNTSNEFDRIIDTEIKAQFQLNNTSRINRIGFTEVGGVRSEATLKTGSRRVAYKLDGDAFYSSNQPSLEQTSHFSPFTISIPVEPETVICCGRSPQFDKTDFQAAAEFTKLVHNSDHTDILQAANQFETDLIKMITGKYGSDAMEYVSGIVRNKNE</sequence>
<dbReference type="Proteomes" id="UP000192639">
    <property type="component" value="Unassembled WGS sequence"/>
</dbReference>
<keyword evidence="2" id="KW-1185">Reference proteome</keyword>
<organism evidence="1 2">
    <name type="scientific">Enterospora canceri</name>
    <dbReference type="NCBI Taxonomy" id="1081671"/>
    <lineage>
        <taxon>Eukaryota</taxon>
        <taxon>Fungi</taxon>
        <taxon>Fungi incertae sedis</taxon>
        <taxon>Microsporidia</taxon>
        <taxon>Enterocytozoonidae</taxon>
        <taxon>Enterospora</taxon>
    </lineage>
</organism>
<dbReference type="VEuPathDB" id="MicrosporidiaDB:ECANGB1_1608"/>
<comment type="caution">
    <text evidence="1">The sequence shown here is derived from an EMBL/GenBank/DDBJ whole genome shotgun (WGS) entry which is preliminary data.</text>
</comment>
<protein>
    <submittedName>
        <fullName evidence="1">Uncharacterized protein</fullName>
    </submittedName>
</protein>
<proteinExistence type="predicted"/>
<name>A0A1Y1S5R1_9MICR</name>
<gene>
    <name evidence="1" type="ORF">ECANGB1_1608</name>
</gene>
<dbReference type="EMBL" id="LWDP01000051">
    <property type="protein sequence ID" value="ORD93745.1"/>
    <property type="molecule type" value="Genomic_DNA"/>
</dbReference>
<evidence type="ECO:0000313" key="1">
    <source>
        <dbReference type="EMBL" id="ORD93745.1"/>
    </source>
</evidence>
<reference evidence="1 2" key="1">
    <citation type="journal article" date="2017" name="Environ. Microbiol.">
        <title>Decay of the glycolytic pathway and adaptation to intranuclear parasitism within Enterocytozoonidae microsporidia.</title>
        <authorList>
            <person name="Wiredu Boakye D."/>
            <person name="Jaroenlak P."/>
            <person name="Prachumwat A."/>
            <person name="Williams T.A."/>
            <person name="Bateman K.S."/>
            <person name="Itsathitphaisarn O."/>
            <person name="Sritunyalucksana K."/>
            <person name="Paszkiewicz K.H."/>
            <person name="Moore K.A."/>
            <person name="Stentiford G.D."/>
            <person name="Williams B.A."/>
        </authorList>
    </citation>
    <scope>NUCLEOTIDE SEQUENCE [LARGE SCALE GENOMIC DNA]</scope>
    <source>
        <strain evidence="1 2">GB1</strain>
    </source>
</reference>
<evidence type="ECO:0000313" key="2">
    <source>
        <dbReference type="Proteomes" id="UP000192639"/>
    </source>
</evidence>
<dbReference type="AlphaFoldDB" id="A0A1Y1S5R1"/>